<dbReference type="EMBL" id="AFYH01178934">
    <property type="status" value="NOT_ANNOTATED_CDS"/>
    <property type="molecule type" value="Genomic_DNA"/>
</dbReference>
<dbReference type="OMA" id="KYALVSM"/>
<dbReference type="Gene3D" id="3.40.50.720">
    <property type="entry name" value="NAD(P)-binding Rossmann-like Domain"/>
    <property type="match status" value="1"/>
</dbReference>
<accession>H3AT35</accession>
<dbReference type="InterPro" id="IPR036291">
    <property type="entry name" value="NAD(P)-bd_dom_sf"/>
</dbReference>
<organism evidence="3 4">
    <name type="scientific">Latimeria chalumnae</name>
    <name type="common">Coelacanth</name>
    <dbReference type="NCBI Taxonomy" id="7897"/>
    <lineage>
        <taxon>Eukaryota</taxon>
        <taxon>Metazoa</taxon>
        <taxon>Chordata</taxon>
        <taxon>Craniata</taxon>
        <taxon>Vertebrata</taxon>
        <taxon>Euteleostomi</taxon>
        <taxon>Coelacanthiformes</taxon>
        <taxon>Coelacanthidae</taxon>
        <taxon>Latimeria</taxon>
    </lineage>
</organism>
<dbReference type="PRINTS" id="PR00081">
    <property type="entry name" value="GDHRDH"/>
</dbReference>
<dbReference type="Ensembl" id="ENSLACT00000012900.1">
    <property type="protein sequence ID" value="ENSLACP00000012806.1"/>
    <property type="gene ID" value="ENSLACG00000011280.1"/>
</dbReference>
<dbReference type="STRING" id="7897.ENSLACP00000012806"/>
<evidence type="ECO:0000256" key="2">
    <source>
        <dbReference type="SAM" id="Phobius"/>
    </source>
</evidence>
<reference evidence="3" key="3">
    <citation type="submission" date="2025-09" db="UniProtKB">
        <authorList>
            <consortium name="Ensembl"/>
        </authorList>
    </citation>
    <scope>IDENTIFICATION</scope>
</reference>
<proteinExistence type="inferred from homology"/>
<dbReference type="SUPFAM" id="SSF51735">
    <property type="entry name" value="NAD(P)-binding Rossmann-fold domains"/>
    <property type="match status" value="1"/>
</dbReference>
<gene>
    <name evidence="3" type="primary">LOC102348006</name>
</gene>
<protein>
    <submittedName>
        <fullName evidence="3">Zgc:113142</fullName>
    </submittedName>
</protein>
<dbReference type="InterPro" id="IPR002347">
    <property type="entry name" value="SDR_fam"/>
</dbReference>
<dbReference type="InParanoid" id="H3AT35"/>
<comment type="similarity">
    <text evidence="1">Belongs to the short-chain dehydrogenases/reductases (SDR) family.</text>
</comment>
<keyword evidence="2" id="KW-0472">Membrane</keyword>
<evidence type="ECO:0000256" key="1">
    <source>
        <dbReference type="ARBA" id="ARBA00006484"/>
    </source>
</evidence>
<evidence type="ECO:0000313" key="4">
    <source>
        <dbReference type="Proteomes" id="UP000008672"/>
    </source>
</evidence>
<dbReference type="GeneTree" id="ENSGT00940000164908"/>
<feature type="transmembrane region" description="Helical" evidence="2">
    <location>
        <begin position="27"/>
        <end position="55"/>
    </location>
</feature>
<dbReference type="GO" id="GO:0016491">
    <property type="term" value="F:oxidoreductase activity"/>
    <property type="evidence" value="ECO:0007669"/>
    <property type="project" value="TreeGrafter"/>
</dbReference>
<name>H3AT35_LATCH</name>
<sequence length="381" mass="43008">KILVRERERFTKKSCVKMSYKILQVSVLLLLGLILSSFNLAYVVICEVPLLFFLLAQKKKKNVDPTERAIFITGCDSGFGHFLAKQLDGMGFTVFAACLFPEGDGAQKLRMECSHKLNVIKLDVTLDEDVAKAKEFVESHLPAKGLWGIVNNSGISTWGEVEWKTIQDYQKIADVNLFGSIRTTIAFISLIRKYRGRMVFMSSLYVHISCSLTSAYTLTKRGLTAFCDSLRIEMKKFGVQVSMIEPGNFSPATRIQPQHTAEEVWSKLSEENKSTYKWEYIKEVTELIKQELQNGNANVNEVIEAIVDALTSATPKAHYRVASALEKVLVFLCIHFPAYVTDKIAQALNSSNFNSQCQKYIYILSSFPSLWKIFSIISSIQ</sequence>
<dbReference type="EMBL" id="AFYH01178935">
    <property type="status" value="NOT_ANNOTATED_CDS"/>
    <property type="molecule type" value="Genomic_DNA"/>
</dbReference>
<dbReference type="PANTHER" id="PTHR43313:SF43">
    <property type="entry name" value="D-BETA-HYDROXYBUTYRATE DEHYDROGENASE, MITOCHONDRIAL"/>
    <property type="match status" value="1"/>
</dbReference>
<dbReference type="Pfam" id="PF00106">
    <property type="entry name" value="adh_short"/>
    <property type="match status" value="1"/>
</dbReference>
<dbReference type="GO" id="GO:0008202">
    <property type="term" value="P:steroid metabolic process"/>
    <property type="evidence" value="ECO:0007669"/>
    <property type="project" value="TreeGrafter"/>
</dbReference>
<dbReference type="PANTHER" id="PTHR43313">
    <property type="entry name" value="SHORT-CHAIN DEHYDROGENASE/REDUCTASE FAMILY 9C"/>
    <property type="match status" value="1"/>
</dbReference>
<dbReference type="AlphaFoldDB" id="H3AT35"/>
<keyword evidence="4" id="KW-1185">Reference proteome</keyword>
<keyword evidence="2" id="KW-1133">Transmembrane helix</keyword>
<keyword evidence="2" id="KW-0812">Transmembrane</keyword>
<dbReference type="Proteomes" id="UP000008672">
    <property type="component" value="Unassembled WGS sequence"/>
</dbReference>
<reference evidence="4" key="1">
    <citation type="submission" date="2011-08" db="EMBL/GenBank/DDBJ databases">
        <title>The draft genome of Latimeria chalumnae.</title>
        <authorList>
            <person name="Di Palma F."/>
            <person name="Alfoldi J."/>
            <person name="Johnson J."/>
            <person name="Berlin A."/>
            <person name="Gnerre S."/>
            <person name="Jaffe D."/>
            <person name="MacCallum I."/>
            <person name="Young S."/>
            <person name="Walker B.J."/>
            <person name="Lander E."/>
            <person name="Lindblad-Toh K."/>
        </authorList>
    </citation>
    <scope>NUCLEOTIDE SEQUENCE [LARGE SCALE GENOMIC DNA]</scope>
    <source>
        <strain evidence="4">Wild caught</strain>
    </source>
</reference>
<dbReference type="Bgee" id="ENSLACG00000011280">
    <property type="expression patterns" value="Expressed in pectoral fin and 4 other cell types or tissues"/>
</dbReference>
<dbReference type="eggNOG" id="KOG1610">
    <property type="taxonomic scope" value="Eukaryota"/>
</dbReference>
<evidence type="ECO:0000313" key="3">
    <source>
        <dbReference type="Ensembl" id="ENSLACP00000012806.1"/>
    </source>
</evidence>
<reference evidence="3" key="2">
    <citation type="submission" date="2025-08" db="UniProtKB">
        <authorList>
            <consortium name="Ensembl"/>
        </authorList>
    </citation>
    <scope>IDENTIFICATION</scope>
</reference>